<dbReference type="RefSeq" id="WP_092621138.1">
    <property type="nucleotide sequence ID" value="NZ_FNCV01000011.1"/>
</dbReference>
<evidence type="ECO:0000313" key="6">
    <source>
        <dbReference type="EMBL" id="SDH72463.1"/>
    </source>
</evidence>
<dbReference type="SUPFAM" id="SSF46785">
    <property type="entry name" value="Winged helix' DNA-binding domain"/>
    <property type="match status" value="1"/>
</dbReference>
<evidence type="ECO:0000256" key="2">
    <source>
        <dbReference type="ARBA" id="ARBA00023015"/>
    </source>
</evidence>
<dbReference type="Gene3D" id="3.40.190.290">
    <property type="match status" value="1"/>
</dbReference>
<dbReference type="GO" id="GO:0006351">
    <property type="term" value="P:DNA-templated transcription"/>
    <property type="evidence" value="ECO:0007669"/>
    <property type="project" value="TreeGrafter"/>
</dbReference>
<dbReference type="InterPro" id="IPR005119">
    <property type="entry name" value="LysR_subst-bd"/>
</dbReference>
<dbReference type="EMBL" id="FNCV01000011">
    <property type="protein sequence ID" value="SDH72463.1"/>
    <property type="molecule type" value="Genomic_DNA"/>
</dbReference>
<dbReference type="InterPro" id="IPR000847">
    <property type="entry name" value="LysR_HTH_N"/>
</dbReference>
<dbReference type="Proteomes" id="UP000217076">
    <property type="component" value="Unassembled WGS sequence"/>
</dbReference>
<dbReference type="PROSITE" id="PS50931">
    <property type="entry name" value="HTH_LYSR"/>
    <property type="match status" value="1"/>
</dbReference>
<evidence type="ECO:0000259" key="5">
    <source>
        <dbReference type="PROSITE" id="PS50931"/>
    </source>
</evidence>
<dbReference type="SUPFAM" id="SSF53850">
    <property type="entry name" value="Periplasmic binding protein-like II"/>
    <property type="match status" value="1"/>
</dbReference>
<dbReference type="OrthoDB" id="9786526at2"/>
<keyword evidence="7" id="KW-1185">Reference proteome</keyword>
<comment type="similarity">
    <text evidence="1">Belongs to the LysR transcriptional regulatory family.</text>
</comment>
<accession>A0A1G8ERE9</accession>
<dbReference type="PANTHER" id="PTHR30537">
    <property type="entry name" value="HTH-TYPE TRANSCRIPTIONAL REGULATOR"/>
    <property type="match status" value="1"/>
</dbReference>
<name>A0A1G8ERE9_9PROT</name>
<dbReference type="Gene3D" id="1.10.10.10">
    <property type="entry name" value="Winged helix-like DNA-binding domain superfamily/Winged helix DNA-binding domain"/>
    <property type="match status" value="1"/>
</dbReference>
<dbReference type="PANTHER" id="PTHR30537:SF5">
    <property type="entry name" value="HTH-TYPE TRANSCRIPTIONAL ACTIVATOR TTDR-RELATED"/>
    <property type="match status" value="1"/>
</dbReference>
<feature type="domain" description="HTH lysR-type" evidence="5">
    <location>
        <begin position="1"/>
        <end position="59"/>
    </location>
</feature>
<protein>
    <submittedName>
        <fullName evidence="6">DNA-binding transcriptional regulator, LysR family</fullName>
    </submittedName>
</protein>
<reference evidence="7" key="1">
    <citation type="submission" date="2016-10" db="EMBL/GenBank/DDBJ databases">
        <authorList>
            <person name="Varghese N."/>
            <person name="Submissions S."/>
        </authorList>
    </citation>
    <scope>NUCLEOTIDE SEQUENCE [LARGE SCALE GENOMIC DNA]</scope>
    <source>
        <strain evidence="7">930I</strain>
    </source>
</reference>
<evidence type="ECO:0000256" key="1">
    <source>
        <dbReference type="ARBA" id="ARBA00009437"/>
    </source>
</evidence>
<dbReference type="Pfam" id="PF03466">
    <property type="entry name" value="LysR_substrate"/>
    <property type="match status" value="1"/>
</dbReference>
<keyword evidence="2" id="KW-0805">Transcription regulation</keyword>
<dbReference type="InterPro" id="IPR036388">
    <property type="entry name" value="WH-like_DNA-bd_sf"/>
</dbReference>
<dbReference type="CDD" id="cd08422">
    <property type="entry name" value="PBP2_CrgA_like"/>
    <property type="match status" value="1"/>
</dbReference>
<proteinExistence type="inferred from homology"/>
<evidence type="ECO:0000256" key="3">
    <source>
        <dbReference type="ARBA" id="ARBA00023125"/>
    </source>
</evidence>
<dbReference type="InterPro" id="IPR036390">
    <property type="entry name" value="WH_DNA-bd_sf"/>
</dbReference>
<dbReference type="AlphaFoldDB" id="A0A1G8ERE9"/>
<evidence type="ECO:0000256" key="4">
    <source>
        <dbReference type="ARBA" id="ARBA00023163"/>
    </source>
</evidence>
<dbReference type="InterPro" id="IPR058163">
    <property type="entry name" value="LysR-type_TF_proteobact-type"/>
</dbReference>
<sequence>MDLLAAMRLFTTAVDAGSFSEAGRRLGLTPSSVSRQIGGLESHLSARLLHRTTRRLALTEAGRLFDRRARHILAEAADATRAVAELDATPRGTLKVNLPVAFGTLQIAPLLPRFLAETPGVDLDLTFSDEFVDVIDGGYDVVLRIGALKDSSLIARKLADNRRIIYGAPAYLARHGAPERPEDLADHQCLLFKYQPGEAQVWRLSRPEGMVEVAVSGPIRANNSTTLTEAAVQGAGLAMLSTWLVGSHVREGRLVPLFTEYQTTPTGAQSGIFAVYPPTRQAAPKVRAFIDFLGRHIPNPPPWEADALPG</sequence>
<evidence type="ECO:0000313" key="7">
    <source>
        <dbReference type="Proteomes" id="UP000217076"/>
    </source>
</evidence>
<keyword evidence="3 6" id="KW-0238">DNA-binding</keyword>
<dbReference type="GO" id="GO:0043565">
    <property type="term" value="F:sequence-specific DNA binding"/>
    <property type="evidence" value="ECO:0007669"/>
    <property type="project" value="TreeGrafter"/>
</dbReference>
<dbReference type="Pfam" id="PF00126">
    <property type="entry name" value="HTH_1"/>
    <property type="match status" value="1"/>
</dbReference>
<gene>
    <name evidence="6" type="ORF">SAMN05421742_11114</name>
</gene>
<dbReference type="STRING" id="83401.SAMN05421742_11114"/>
<dbReference type="GO" id="GO:0003700">
    <property type="term" value="F:DNA-binding transcription factor activity"/>
    <property type="evidence" value="ECO:0007669"/>
    <property type="project" value="InterPro"/>
</dbReference>
<dbReference type="FunFam" id="3.40.190.290:FF:000001">
    <property type="entry name" value="Transcriptional regulator, LysR family"/>
    <property type="match status" value="1"/>
</dbReference>
<dbReference type="FunFam" id="1.10.10.10:FF:000001">
    <property type="entry name" value="LysR family transcriptional regulator"/>
    <property type="match status" value="1"/>
</dbReference>
<organism evidence="6 7">
    <name type="scientific">Roseospirillum parvum</name>
    <dbReference type="NCBI Taxonomy" id="83401"/>
    <lineage>
        <taxon>Bacteria</taxon>
        <taxon>Pseudomonadati</taxon>
        <taxon>Pseudomonadota</taxon>
        <taxon>Alphaproteobacteria</taxon>
        <taxon>Rhodospirillales</taxon>
        <taxon>Rhodospirillaceae</taxon>
        <taxon>Roseospirillum</taxon>
    </lineage>
</organism>
<keyword evidence="4" id="KW-0804">Transcription</keyword>